<keyword evidence="1 2" id="KW-0238">DNA-binding</keyword>
<reference evidence="5 6" key="1">
    <citation type="journal article" date="2019" name="Emerg. Microbes Infect.">
        <title>Comprehensive subspecies identification of 175 nontuberculous mycobacteria species based on 7547 genomic profiles.</title>
        <authorList>
            <person name="Matsumoto Y."/>
            <person name="Kinjo T."/>
            <person name="Motooka D."/>
            <person name="Nabeya D."/>
            <person name="Jung N."/>
            <person name="Uechi K."/>
            <person name="Horii T."/>
            <person name="Iida T."/>
            <person name="Fujita J."/>
            <person name="Nakamura S."/>
        </authorList>
    </citation>
    <scope>NUCLEOTIDE SEQUENCE [LARGE SCALE GENOMIC DNA]</scope>
    <source>
        <strain evidence="5 6">JCM 12688</strain>
    </source>
</reference>
<dbReference type="InterPro" id="IPR001647">
    <property type="entry name" value="HTH_TetR"/>
</dbReference>
<organism evidence="5 6">
    <name type="scientific">Mycolicibacterium gadium</name>
    <name type="common">Mycobacterium gadium</name>
    <dbReference type="NCBI Taxonomy" id="1794"/>
    <lineage>
        <taxon>Bacteria</taxon>
        <taxon>Bacillati</taxon>
        <taxon>Actinomycetota</taxon>
        <taxon>Actinomycetes</taxon>
        <taxon>Mycobacteriales</taxon>
        <taxon>Mycobacteriaceae</taxon>
        <taxon>Mycolicibacterium</taxon>
    </lineage>
</organism>
<proteinExistence type="predicted"/>
<dbReference type="Gene3D" id="1.10.10.60">
    <property type="entry name" value="Homeodomain-like"/>
    <property type="match status" value="1"/>
</dbReference>
<dbReference type="InterPro" id="IPR009057">
    <property type="entry name" value="Homeodomain-like_sf"/>
</dbReference>
<protein>
    <recommendedName>
        <fullName evidence="4">HTH tetR-type domain-containing protein</fullName>
    </recommendedName>
</protein>
<dbReference type="EMBL" id="AP022608">
    <property type="protein sequence ID" value="BBZ16017.1"/>
    <property type="molecule type" value="Genomic_DNA"/>
</dbReference>
<evidence type="ECO:0000259" key="4">
    <source>
        <dbReference type="PROSITE" id="PS50977"/>
    </source>
</evidence>
<name>A0A7I7WGN3_MYCGU</name>
<sequence length="213" mass="23474">MRRTCLNYDDRVAHSQDRPTSSGHIEPRLIDATAAAIARWGLQGTTRERIAAEAGVSRATIYRRDVTRDQLVTALTERAGQTFRNAIWPAITGRGTAAQRLEAALEAMCSAADEYLPLLAGMFLAHGEIFHQPGPEALTVDIFAEPFERLLIDGAGDGTLRRLPETVTATVLFNMVGWGYIHLRASHHWSQEAARRNVIELALHGLVARHDDG</sequence>
<evidence type="ECO:0000313" key="6">
    <source>
        <dbReference type="Proteomes" id="UP000466187"/>
    </source>
</evidence>
<evidence type="ECO:0000256" key="2">
    <source>
        <dbReference type="PROSITE-ProRule" id="PRU00335"/>
    </source>
</evidence>
<dbReference type="Pfam" id="PF00440">
    <property type="entry name" value="TetR_N"/>
    <property type="match status" value="1"/>
</dbReference>
<feature type="compositionally biased region" description="Basic and acidic residues" evidence="3">
    <location>
        <begin position="8"/>
        <end position="17"/>
    </location>
</feature>
<dbReference type="PANTHER" id="PTHR30055:SF153">
    <property type="entry name" value="HTH-TYPE TRANSCRIPTIONAL REPRESSOR RV3405C"/>
    <property type="match status" value="1"/>
</dbReference>
<dbReference type="Proteomes" id="UP000466187">
    <property type="component" value="Chromosome"/>
</dbReference>
<dbReference type="InterPro" id="IPR050109">
    <property type="entry name" value="HTH-type_TetR-like_transc_reg"/>
</dbReference>
<dbReference type="SUPFAM" id="SSF46689">
    <property type="entry name" value="Homeodomain-like"/>
    <property type="match status" value="1"/>
</dbReference>
<feature type="DNA-binding region" description="H-T-H motif" evidence="2">
    <location>
        <begin position="46"/>
        <end position="65"/>
    </location>
</feature>
<dbReference type="PANTHER" id="PTHR30055">
    <property type="entry name" value="HTH-TYPE TRANSCRIPTIONAL REGULATOR RUTR"/>
    <property type="match status" value="1"/>
</dbReference>
<dbReference type="Gene3D" id="1.10.357.10">
    <property type="entry name" value="Tetracycline Repressor, domain 2"/>
    <property type="match status" value="1"/>
</dbReference>
<evidence type="ECO:0000256" key="1">
    <source>
        <dbReference type="ARBA" id="ARBA00023125"/>
    </source>
</evidence>
<dbReference type="GO" id="GO:0000976">
    <property type="term" value="F:transcription cis-regulatory region binding"/>
    <property type="evidence" value="ECO:0007669"/>
    <property type="project" value="TreeGrafter"/>
</dbReference>
<dbReference type="GO" id="GO:0003700">
    <property type="term" value="F:DNA-binding transcription factor activity"/>
    <property type="evidence" value="ECO:0007669"/>
    <property type="project" value="TreeGrafter"/>
</dbReference>
<dbReference type="PROSITE" id="PS50977">
    <property type="entry name" value="HTH_TETR_2"/>
    <property type="match status" value="1"/>
</dbReference>
<evidence type="ECO:0000256" key="3">
    <source>
        <dbReference type="SAM" id="MobiDB-lite"/>
    </source>
</evidence>
<gene>
    <name evidence="5" type="ORF">MGAD_03520</name>
</gene>
<accession>A0A7I7WGN3</accession>
<feature type="region of interest" description="Disordered" evidence="3">
    <location>
        <begin position="1"/>
        <end position="24"/>
    </location>
</feature>
<dbReference type="KEGG" id="mgad:MGAD_03520"/>
<evidence type="ECO:0000313" key="5">
    <source>
        <dbReference type="EMBL" id="BBZ16017.1"/>
    </source>
</evidence>
<dbReference type="AlphaFoldDB" id="A0A7I7WGN3"/>
<feature type="domain" description="HTH tetR-type" evidence="4">
    <location>
        <begin position="23"/>
        <end position="83"/>
    </location>
</feature>